<evidence type="ECO:0008006" key="5">
    <source>
        <dbReference type="Google" id="ProtNLM"/>
    </source>
</evidence>
<reference evidence="4" key="1">
    <citation type="journal article" date="2019" name="Int. J. Syst. Evol. Microbiol.">
        <title>The Global Catalogue of Microorganisms (GCM) 10K type strain sequencing project: providing services to taxonomists for standard genome sequencing and annotation.</title>
        <authorList>
            <consortium name="The Broad Institute Genomics Platform"/>
            <consortium name="The Broad Institute Genome Sequencing Center for Infectious Disease"/>
            <person name="Wu L."/>
            <person name="Ma J."/>
        </authorList>
    </citation>
    <scope>NUCLEOTIDE SEQUENCE [LARGE SCALE GENOMIC DNA]</scope>
    <source>
        <strain evidence="4">JCM 18204</strain>
    </source>
</reference>
<sequence length="120" mass="12986">MHRFFRPFTRPIAMLLLAVMVLMPVTEAFSCSLEGESTHSAEFVTDGDQASHTEDSSGKEDTGEASHDVCVHNHCHHTTADLPPQSAVGAFFLKAADPQPIDDANLLANASDGLMRPPRI</sequence>
<protein>
    <recommendedName>
        <fullName evidence="5">DUF2946 domain-containing protein</fullName>
    </recommendedName>
</protein>
<proteinExistence type="predicted"/>
<name>A0ABP9BIC4_9GAMM</name>
<feature type="chain" id="PRO_5045630734" description="DUF2946 domain-containing protein" evidence="2">
    <location>
        <begin position="31"/>
        <end position="120"/>
    </location>
</feature>
<evidence type="ECO:0000256" key="2">
    <source>
        <dbReference type="SAM" id="SignalP"/>
    </source>
</evidence>
<organism evidence="3 4">
    <name type="scientific">Lysobacter hankyongensis</name>
    <dbReference type="NCBI Taxonomy" id="1176535"/>
    <lineage>
        <taxon>Bacteria</taxon>
        <taxon>Pseudomonadati</taxon>
        <taxon>Pseudomonadota</taxon>
        <taxon>Gammaproteobacteria</taxon>
        <taxon>Lysobacterales</taxon>
        <taxon>Lysobacteraceae</taxon>
        <taxon>Lysobacter</taxon>
    </lineage>
</organism>
<gene>
    <name evidence="3" type="ORF">GCM10023307_21960</name>
</gene>
<accession>A0ABP9BIC4</accession>
<evidence type="ECO:0000313" key="4">
    <source>
        <dbReference type="Proteomes" id="UP001499959"/>
    </source>
</evidence>
<feature type="signal peptide" evidence="2">
    <location>
        <begin position="1"/>
        <end position="30"/>
    </location>
</feature>
<feature type="region of interest" description="Disordered" evidence="1">
    <location>
        <begin position="40"/>
        <end position="66"/>
    </location>
</feature>
<dbReference type="EMBL" id="BAABJE010000010">
    <property type="protein sequence ID" value="GAA4795726.1"/>
    <property type="molecule type" value="Genomic_DNA"/>
</dbReference>
<feature type="compositionally biased region" description="Basic and acidic residues" evidence="1">
    <location>
        <begin position="49"/>
        <end position="66"/>
    </location>
</feature>
<keyword evidence="4" id="KW-1185">Reference proteome</keyword>
<keyword evidence="2" id="KW-0732">Signal</keyword>
<evidence type="ECO:0000313" key="3">
    <source>
        <dbReference type="EMBL" id="GAA4795726.1"/>
    </source>
</evidence>
<evidence type="ECO:0000256" key="1">
    <source>
        <dbReference type="SAM" id="MobiDB-lite"/>
    </source>
</evidence>
<comment type="caution">
    <text evidence="3">The sequence shown here is derived from an EMBL/GenBank/DDBJ whole genome shotgun (WGS) entry which is preliminary data.</text>
</comment>
<dbReference type="Proteomes" id="UP001499959">
    <property type="component" value="Unassembled WGS sequence"/>
</dbReference>